<feature type="transmembrane region" description="Helical" evidence="1">
    <location>
        <begin position="188"/>
        <end position="208"/>
    </location>
</feature>
<feature type="transmembrane region" description="Helical" evidence="1">
    <location>
        <begin position="129"/>
        <end position="148"/>
    </location>
</feature>
<feature type="transmembrane region" description="Helical" evidence="1">
    <location>
        <begin position="103"/>
        <end position="123"/>
    </location>
</feature>
<accession>A0AA85J4T1</accession>
<evidence type="ECO:0000313" key="2">
    <source>
        <dbReference type="Proteomes" id="UP000050795"/>
    </source>
</evidence>
<reference evidence="2" key="1">
    <citation type="submission" date="2022-06" db="EMBL/GenBank/DDBJ databases">
        <authorList>
            <person name="Berger JAMES D."/>
            <person name="Berger JAMES D."/>
        </authorList>
    </citation>
    <scope>NUCLEOTIDE SEQUENCE [LARGE SCALE GENOMIC DNA]</scope>
</reference>
<dbReference type="WBParaSite" id="TREG1_128830.1">
    <property type="protein sequence ID" value="TREG1_128830.1"/>
    <property type="gene ID" value="TREG1_128830"/>
</dbReference>
<organism evidence="2 3">
    <name type="scientific">Trichobilharzia regenti</name>
    <name type="common">Nasal bird schistosome</name>
    <dbReference type="NCBI Taxonomy" id="157069"/>
    <lineage>
        <taxon>Eukaryota</taxon>
        <taxon>Metazoa</taxon>
        <taxon>Spiralia</taxon>
        <taxon>Lophotrochozoa</taxon>
        <taxon>Platyhelminthes</taxon>
        <taxon>Trematoda</taxon>
        <taxon>Digenea</taxon>
        <taxon>Strigeidida</taxon>
        <taxon>Schistosomatoidea</taxon>
        <taxon>Schistosomatidae</taxon>
        <taxon>Trichobilharzia</taxon>
    </lineage>
</organism>
<proteinExistence type="predicted"/>
<evidence type="ECO:0000256" key="1">
    <source>
        <dbReference type="SAM" id="Phobius"/>
    </source>
</evidence>
<feature type="transmembrane region" description="Helical" evidence="1">
    <location>
        <begin position="160"/>
        <end position="182"/>
    </location>
</feature>
<evidence type="ECO:0000313" key="3">
    <source>
        <dbReference type="WBParaSite" id="TREG1_128830.1"/>
    </source>
</evidence>
<dbReference type="AlphaFoldDB" id="A0AA85J4T1"/>
<feature type="transmembrane region" description="Helical" evidence="1">
    <location>
        <begin position="229"/>
        <end position="253"/>
    </location>
</feature>
<keyword evidence="1" id="KW-0812">Transmembrane</keyword>
<feature type="transmembrane region" description="Helical" evidence="1">
    <location>
        <begin position="52"/>
        <end position="69"/>
    </location>
</feature>
<keyword evidence="2" id="KW-1185">Reference proteome</keyword>
<sequence length="254" mass="27941">MSKNIITGVMSTKRCFIKYIIISCVMIAVTMIITLLISSIDDLNVPIPENTSTTLMFSCGILALGLLLVPNLEGTSPVNYILAAVSTEELNCRRAVEENRKNYQLVTQSIIAVFISSFALAITTSAIQLWSLLSWSVTIFLAVIAITLGYKMKRLGLKGYYVIGDVIFGLMLSGAISFIVFFSFHFQTIANAVLSGILVLGLIVALLLNGQELKRCNDMVTDSLLSFKLALLTWTLVFLQYITASHFIAVFIFP</sequence>
<name>A0AA85J4T1_TRIRE</name>
<reference evidence="3" key="2">
    <citation type="submission" date="2023-11" db="UniProtKB">
        <authorList>
            <consortium name="WormBaseParasite"/>
        </authorList>
    </citation>
    <scope>IDENTIFICATION</scope>
</reference>
<keyword evidence="1" id="KW-0472">Membrane</keyword>
<feature type="transmembrane region" description="Helical" evidence="1">
    <location>
        <begin position="20"/>
        <end position="40"/>
    </location>
</feature>
<dbReference type="Proteomes" id="UP000050795">
    <property type="component" value="Unassembled WGS sequence"/>
</dbReference>
<protein>
    <submittedName>
        <fullName evidence="3">Uncharacterized protein</fullName>
    </submittedName>
</protein>
<keyword evidence="1" id="KW-1133">Transmembrane helix</keyword>